<name>K7AP30_9ALTE</name>
<evidence type="ECO:0000313" key="2">
    <source>
        <dbReference type="EMBL" id="AGH46593.1"/>
    </source>
</evidence>
<evidence type="ECO:0000313" key="3">
    <source>
        <dbReference type="Proteomes" id="UP000011864"/>
    </source>
</evidence>
<dbReference type="PANTHER" id="PTHR30105">
    <property type="entry name" value="UNCHARACTERIZED YIBQ-RELATED"/>
    <property type="match status" value="1"/>
</dbReference>
<evidence type="ECO:0000256" key="1">
    <source>
        <dbReference type="SAM" id="SignalP"/>
    </source>
</evidence>
<dbReference type="Proteomes" id="UP000011864">
    <property type="component" value="Chromosome"/>
</dbReference>
<dbReference type="OrthoDB" id="9784811at2"/>
<reference evidence="2 3" key="1">
    <citation type="journal article" date="2013" name="Genome Announc.">
        <title>Complete Genome Sequence of Glaciecola psychrophila Strain 170T.</title>
        <authorList>
            <person name="Yin J."/>
            <person name="Chen J."/>
            <person name="Liu G."/>
            <person name="Yu Y."/>
            <person name="Song L."/>
            <person name="Wang X."/>
            <person name="Qu X."/>
        </authorList>
    </citation>
    <scope>NUCLEOTIDE SEQUENCE [LARGE SCALE GENOMIC DNA]</scope>
    <source>
        <strain evidence="2 3">170</strain>
    </source>
</reference>
<gene>
    <name evidence="2" type="ORF">C427_4491</name>
</gene>
<dbReference type="EMBL" id="CP003837">
    <property type="protein sequence ID" value="AGH46593.1"/>
    <property type="molecule type" value="Genomic_DNA"/>
</dbReference>
<dbReference type="Gene3D" id="3.20.20.370">
    <property type="entry name" value="Glycoside hydrolase/deacetylase"/>
    <property type="match status" value="1"/>
</dbReference>
<organism evidence="2 3">
    <name type="scientific">Paraglaciecola psychrophila 170</name>
    <dbReference type="NCBI Taxonomy" id="1129794"/>
    <lineage>
        <taxon>Bacteria</taxon>
        <taxon>Pseudomonadati</taxon>
        <taxon>Pseudomonadota</taxon>
        <taxon>Gammaproteobacteria</taxon>
        <taxon>Alteromonadales</taxon>
        <taxon>Alteromonadaceae</taxon>
        <taxon>Paraglaciecola</taxon>
    </lineage>
</organism>
<keyword evidence="1" id="KW-0732">Signal</keyword>
<dbReference type="HOGENOM" id="CLU_041643_2_0_6"/>
<dbReference type="PANTHER" id="PTHR30105:SF2">
    <property type="entry name" value="DIVERGENT POLYSACCHARIDE DEACETYLASE SUPERFAMILY"/>
    <property type="match status" value="1"/>
</dbReference>
<dbReference type="STRING" id="1129794.C427_4491"/>
<dbReference type="SUPFAM" id="SSF88713">
    <property type="entry name" value="Glycoside hydrolase/deacetylase"/>
    <property type="match status" value="1"/>
</dbReference>
<feature type="chain" id="PRO_5003899179" description="Divergent polysaccharide deacetylase family protein" evidence="1">
    <location>
        <begin position="19"/>
        <end position="254"/>
    </location>
</feature>
<accession>K7AP30</accession>
<keyword evidence="3" id="KW-1185">Reference proteome</keyword>
<dbReference type="AlphaFoldDB" id="K7AP30"/>
<dbReference type="eggNOG" id="COG2861">
    <property type="taxonomic scope" value="Bacteria"/>
</dbReference>
<dbReference type="CDD" id="cd10936">
    <property type="entry name" value="CE4_DAC2"/>
    <property type="match status" value="1"/>
</dbReference>
<dbReference type="InterPro" id="IPR011330">
    <property type="entry name" value="Glyco_hydro/deAcase_b/a-brl"/>
</dbReference>
<feature type="signal peptide" evidence="1">
    <location>
        <begin position="1"/>
        <end position="18"/>
    </location>
</feature>
<protein>
    <recommendedName>
        <fullName evidence="4">Divergent polysaccharide deacetylase family protein</fullName>
    </recommendedName>
</protein>
<sequence length="254" mass="28060">MRLLLISCLLCISCSARAAQIALIIDDMGNNKQDALAFALPENVAFAILPNKPLSTTFSNRAAAQQREVMLHMPMESLAGNNQEKNVLLSSMPPHQIVRVLIAALSTVPDAVGVNNHMGSRLTQLSLPMSVTMEFLSEQGLFFVDSRTTRYSKAEIIAKKNGVLSTKRNVFIDHTPNPEQIDKQFHRLLSLSKKYGYAVGIAHPYPQTLEYLKVHLATLQQHGIQLVKLSDLLSSGVTYAYHPKAESKPIPPVF</sequence>
<evidence type="ECO:0008006" key="4">
    <source>
        <dbReference type="Google" id="ProtNLM"/>
    </source>
</evidence>
<dbReference type="InterPro" id="IPR006837">
    <property type="entry name" value="Divergent_DAC"/>
</dbReference>
<dbReference type="Pfam" id="PF04748">
    <property type="entry name" value="Polysacc_deac_2"/>
    <property type="match status" value="1"/>
</dbReference>
<dbReference type="GO" id="GO:0005975">
    <property type="term" value="P:carbohydrate metabolic process"/>
    <property type="evidence" value="ECO:0007669"/>
    <property type="project" value="InterPro"/>
</dbReference>
<dbReference type="KEGG" id="gps:C427_4491"/>
<dbReference type="PATRIC" id="fig|1129794.4.peg.4473"/>
<proteinExistence type="predicted"/>
<dbReference type="RefSeq" id="WP_007637080.1">
    <property type="nucleotide sequence ID" value="NC_020514.1"/>
</dbReference>